<organism evidence="2 3">
    <name type="scientific">Streptomyces hoynatensis</name>
    <dbReference type="NCBI Taxonomy" id="1141874"/>
    <lineage>
        <taxon>Bacteria</taxon>
        <taxon>Bacillati</taxon>
        <taxon>Actinomycetota</taxon>
        <taxon>Actinomycetes</taxon>
        <taxon>Kitasatosporales</taxon>
        <taxon>Streptomycetaceae</taxon>
        <taxon>Streptomyces</taxon>
    </lineage>
</organism>
<feature type="region of interest" description="Disordered" evidence="1">
    <location>
        <begin position="66"/>
        <end position="90"/>
    </location>
</feature>
<keyword evidence="3" id="KW-1185">Reference proteome</keyword>
<evidence type="ECO:0000313" key="3">
    <source>
        <dbReference type="Proteomes" id="UP000272474"/>
    </source>
</evidence>
<protein>
    <submittedName>
        <fullName evidence="2">Uncharacterized protein</fullName>
    </submittedName>
</protein>
<dbReference type="OrthoDB" id="4240407at2"/>
<gene>
    <name evidence="2" type="ORF">D7294_11020</name>
</gene>
<dbReference type="AlphaFoldDB" id="A0A3A9Z599"/>
<evidence type="ECO:0000256" key="1">
    <source>
        <dbReference type="SAM" id="MobiDB-lite"/>
    </source>
</evidence>
<name>A0A3A9Z599_9ACTN</name>
<proteinExistence type="predicted"/>
<reference evidence="2 3" key="1">
    <citation type="journal article" date="2014" name="Int. J. Syst. Evol. Microbiol.">
        <title>Streptomyces hoynatensis sp. nov., isolated from deep marine sediment.</title>
        <authorList>
            <person name="Veyisoglu A."/>
            <person name="Sahin N."/>
        </authorList>
    </citation>
    <scope>NUCLEOTIDE SEQUENCE [LARGE SCALE GENOMIC DNA]</scope>
    <source>
        <strain evidence="2 3">KCTC 29097</strain>
    </source>
</reference>
<evidence type="ECO:0000313" key="2">
    <source>
        <dbReference type="EMBL" id="RKN43034.1"/>
    </source>
</evidence>
<sequence length="112" mass="11794">MSGDELYYLPDEFRESARVGLDSADAAESTGRYLRNARPDAHGFGGADAFVASLNATRDRQAREVRQAAEGRENMAGADQRTADIGEETDAAAQSALGKANSAVARAIADGM</sequence>
<comment type="caution">
    <text evidence="2">The sequence shown here is derived from an EMBL/GenBank/DDBJ whole genome shotgun (WGS) entry which is preliminary data.</text>
</comment>
<dbReference type="EMBL" id="RBAL01000005">
    <property type="protein sequence ID" value="RKN43034.1"/>
    <property type="molecule type" value="Genomic_DNA"/>
</dbReference>
<dbReference type="RefSeq" id="WP_120678247.1">
    <property type="nucleotide sequence ID" value="NZ_RBAL01000005.1"/>
</dbReference>
<dbReference type="Proteomes" id="UP000272474">
    <property type="component" value="Unassembled WGS sequence"/>
</dbReference>
<accession>A0A3A9Z599</accession>